<dbReference type="SMART" id="SM00724">
    <property type="entry name" value="TLC"/>
    <property type="match status" value="1"/>
</dbReference>
<dbReference type="GO" id="GO:0050291">
    <property type="term" value="F:sphingosine N-acyltransferase activity"/>
    <property type="evidence" value="ECO:0007669"/>
    <property type="project" value="InterPro"/>
</dbReference>
<comment type="subcellular location">
    <subcellularLocation>
        <location evidence="1">Membrane</location>
        <topology evidence="1">Multi-pass membrane protein</topology>
    </subcellularLocation>
</comment>
<dbReference type="GO" id="GO:0046513">
    <property type="term" value="P:ceramide biosynthetic process"/>
    <property type="evidence" value="ECO:0007669"/>
    <property type="project" value="InterPro"/>
</dbReference>
<feature type="domain" description="TLC" evidence="8">
    <location>
        <begin position="134"/>
        <end position="351"/>
    </location>
</feature>
<dbReference type="InterPro" id="IPR016439">
    <property type="entry name" value="Lag1/Lac1-like"/>
</dbReference>
<feature type="transmembrane region" description="Helical" evidence="7">
    <location>
        <begin position="190"/>
        <end position="208"/>
    </location>
</feature>
<reference evidence="9" key="1">
    <citation type="submission" date="2022-06" db="EMBL/GenBank/DDBJ databases">
        <authorList>
            <consortium name="SYNGENTA / RWTH Aachen University"/>
        </authorList>
    </citation>
    <scope>NUCLEOTIDE SEQUENCE</scope>
</reference>
<dbReference type="GO" id="GO:0016020">
    <property type="term" value="C:membrane"/>
    <property type="evidence" value="ECO:0007669"/>
    <property type="project" value="UniProtKB-SubCell"/>
</dbReference>
<keyword evidence="3 6" id="KW-0812">Transmembrane</keyword>
<comment type="similarity">
    <text evidence="2">Belongs to the sphingosine N-acyltransferase family.</text>
</comment>
<evidence type="ECO:0000313" key="10">
    <source>
        <dbReference type="Proteomes" id="UP001153365"/>
    </source>
</evidence>
<dbReference type="EMBL" id="CALTRL010006432">
    <property type="protein sequence ID" value="CAH7690912.1"/>
    <property type="molecule type" value="Genomic_DNA"/>
</dbReference>
<evidence type="ECO:0000259" key="8">
    <source>
        <dbReference type="PROSITE" id="PS50922"/>
    </source>
</evidence>
<evidence type="ECO:0000256" key="7">
    <source>
        <dbReference type="SAM" id="Phobius"/>
    </source>
</evidence>
<dbReference type="Proteomes" id="UP001153365">
    <property type="component" value="Unassembled WGS sequence"/>
</dbReference>
<evidence type="ECO:0000256" key="3">
    <source>
        <dbReference type="ARBA" id="ARBA00022692"/>
    </source>
</evidence>
<evidence type="ECO:0000256" key="2">
    <source>
        <dbReference type="ARBA" id="ARBA00009808"/>
    </source>
</evidence>
<dbReference type="PANTHER" id="PTHR12560:SF0">
    <property type="entry name" value="LD18904P"/>
    <property type="match status" value="1"/>
</dbReference>
<organism evidence="9 10">
    <name type="scientific">Phakopsora pachyrhizi</name>
    <name type="common">Asian soybean rust disease fungus</name>
    <dbReference type="NCBI Taxonomy" id="170000"/>
    <lineage>
        <taxon>Eukaryota</taxon>
        <taxon>Fungi</taxon>
        <taxon>Dikarya</taxon>
        <taxon>Basidiomycota</taxon>
        <taxon>Pucciniomycotina</taxon>
        <taxon>Pucciniomycetes</taxon>
        <taxon>Pucciniales</taxon>
        <taxon>Phakopsoraceae</taxon>
        <taxon>Phakopsora</taxon>
    </lineage>
</organism>
<feature type="transmembrane region" description="Helical" evidence="7">
    <location>
        <begin position="99"/>
        <end position="121"/>
    </location>
</feature>
<name>A0AAV0BVF5_PHAPC</name>
<dbReference type="InterPro" id="IPR006634">
    <property type="entry name" value="TLC-dom"/>
</dbReference>
<feature type="transmembrane region" description="Helical" evidence="7">
    <location>
        <begin position="320"/>
        <end position="343"/>
    </location>
</feature>
<dbReference type="PANTHER" id="PTHR12560">
    <property type="entry name" value="LONGEVITY ASSURANCE FACTOR 1 LAG1"/>
    <property type="match status" value="1"/>
</dbReference>
<feature type="transmembrane region" description="Helical" evidence="7">
    <location>
        <begin position="25"/>
        <end position="48"/>
    </location>
</feature>
<feature type="transmembrane region" description="Helical" evidence="7">
    <location>
        <begin position="142"/>
        <end position="160"/>
    </location>
</feature>
<evidence type="ECO:0000256" key="4">
    <source>
        <dbReference type="ARBA" id="ARBA00022989"/>
    </source>
</evidence>
<keyword evidence="4 7" id="KW-1133">Transmembrane helix</keyword>
<evidence type="ECO:0000313" key="9">
    <source>
        <dbReference type="EMBL" id="CAH7690912.1"/>
    </source>
</evidence>
<proteinExistence type="inferred from homology"/>
<comment type="caution">
    <text evidence="9">The sequence shown here is derived from an EMBL/GenBank/DDBJ whole genome shotgun (WGS) entry which is preliminary data.</text>
</comment>
<evidence type="ECO:0000256" key="1">
    <source>
        <dbReference type="ARBA" id="ARBA00004141"/>
    </source>
</evidence>
<dbReference type="AlphaFoldDB" id="A0AAV0BVF5"/>
<feature type="transmembrane region" description="Helical" evidence="7">
    <location>
        <begin position="263"/>
        <end position="283"/>
    </location>
</feature>
<gene>
    <name evidence="9" type="ORF">PPACK8108_LOCUS26383</name>
</gene>
<keyword evidence="5 6" id="KW-0472">Membrane</keyword>
<dbReference type="Pfam" id="PF03798">
    <property type="entry name" value="TRAM_LAG1_CLN8"/>
    <property type="match status" value="1"/>
</dbReference>
<evidence type="ECO:0000256" key="5">
    <source>
        <dbReference type="ARBA" id="ARBA00023136"/>
    </source>
</evidence>
<dbReference type="PROSITE" id="PS50922">
    <property type="entry name" value="TLC"/>
    <property type="match status" value="1"/>
</dbReference>
<protein>
    <submittedName>
        <fullName evidence="9">Sphingosine N-acyltransferase lac1</fullName>
    </submittedName>
</protein>
<evidence type="ECO:0000256" key="6">
    <source>
        <dbReference type="PROSITE-ProRule" id="PRU00205"/>
    </source>
</evidence>
<accession>A0AAV0BVF5</accession>
<sequence length="401" mass="47296">MRSRRRTAKKHNFLSSLTSTPKRKWIVADCYLAAALFSISMIVILNLYHPTLSKSHKLLLSTYQTRIPTVQFDHPISKLIYLSYLNPVSGKFFKGNDDIYFIGFWVLFWMCLREILMNYLWKPVGKAFKIRDKNKLQRFAEQGWMLAYCSVFWCMGLSILSRFPDPILSLNIRQYWQGYPHESLPALTKFYYLSQTAFWFQQLITLHIEKRRKDHYQMLLHHVLTITLICGSYATNFTGLGTAVHSTMDLSDILLSSAKMLNYIEAGIFCDSTFALFVLSWIYTRHYVYMKIVYSILYEAPEDIPFLWDPSQGHLTSRTMWIGFLMLLILLQFILIMWFFMIMKIVLRFAKGKEARDERSDTEDSDEIENNDELPVAENLILCERESIEVSKTDHQWDRKS</sequence>
<keyword evidence="10" id="KW-1185">Reference proteome</keyword>